<reference evidence="2" key="1">
    <citation type="submission" date="2018-05" db="EMBL/GenBank/DDBJ databases">
        <authorList>
            <person name="Lanie J.A."/>
            <person name="Ng W.-L."/>
            <person name="Kazmierczak K.M."/>
            <person name="Andrzejewski T.M."/>
            <person name="Davidsen T.M."/>
            <person name="Wayne K.J."/>
            <person name="Tettelin H."/>
            <person name="Glass J.I."/>
            <person name="Rusch D."/>
            <person name="Podicherti R."/>
            <person name="Tsui H.-C.T."/>
            <person name="Winkler M.E."/>
        </authorList>
    </citation>
    <scope>NUCLEOTIDE SEQUENCE</scope>
</reference>
<proteinExistence type="predicted"/>
<dbReference type="AlphaFoldDB" id="A0A383C136"/>
<name>A0A383C136_9ZZZZ</name>
<organism evidence="2">
    <name type="scientific">marine metagenome</name>
    <dbReference type="NCBI Taxonomy" id="408172"/>
    <lineage>
        <taxon>unclassified sequences</taxon>
        <taxon>metagenomes</taxon>
        <taxon>ecological metagenomes</taxon>
    </lineage>
</organism>
<feature type="region of interest" description="Disordered" evidence="1">
    <location>
        <begin position="1"/>
        <end position="35"/>
    </location>
</feature>
<accession>A0A383C136</accession>
<protein>
    <submittedName>
        <fullName evidence="2">Uncharacterized protein</fullName>
    </submittedName>
</protein>
<gene>
    <name evidence="2" type="ORF">METZ01_LOCUS478192</name>
</gene>
<dbReference type="EMBL" id="UINC01204558">
    <property type="protein sequence ID" value="SVE25338.1"/>
    <property type="molecule type" value="Genomic_DNA"/>
</dbReference>
<sequence length="70" mass="7729">MTKAECARSGFEGIDPGGFRPPGHRPSGRPRDHSPTLFDQAFFHYPASPNALCRAPKLDLGNLCGFCYYK</sequence>
<evidence type="ECO:0000313" key="2">
    <source>
        <dbReference type="EMBL" id="SVE25338.1"/>
    </source>
</evidence>
<evidence type="ECO:0000256" key="1">
    <source>
        <dbReference type="SAM" id="MobiDB-lite"/>
    </source>
</evidence>